<keyword evidence="6 12" id="KW-1133">Transmembrane helix</keyword>
<dbReference type="GO" id="GO:0016020">
    <property type="term" value="C:membrane"/>
    <property type="evidence" value="ECO:0007669"/>
    <property type="project" value="UniProtKB-SubCell"/>
</dbReference>
<reference evidence="14" key="1">
    <citation type="journal article" date="2021" name="Front. Plant Sci.">
        <title>Chromosome-Scale Genome Assembly for Chinese Sour Jujube and Insights Into Its Genome Evolution and Domestication Signature.</title>
        <authorList>
            <person name="Shen L.-Y."/>
            <person name="Luo H."/>
            <person name="Wang X.-L."/>
            <person name="Wang X.-M."/>
            <person name="Qiu X.-J."/>
            <person name="Liu H."/>
            <person name="Zhou S.-S."/>
            <person name="Jia K.-H."/>
            <person name="Nie S."/>
            <person name="Bao Y.-T."/>
            <person name="Zhang R.-G."/>
            <person name="Yun Q.-Z."/>
            <person name="Chai Y.-H."/>
            <person name="Lu J.-Y."/>
            <person name="Li Y."/>
            <person name="Zhao S.-W."/>
            <person name="Mao J.-F."/>
            <person name="Jia S.-G."/>
            <person name="Mao Y.-M."/>
        </authorList>
    </citation>
    <scope>NUCLEOTIDE SEQUENCE</scope>
    <source>
        <strain evidence="14">AT0</strain>
        <tissue evidence="14">Leaf</tissue>
    </source>
</reference>
<dbReference type="CDD" id="cd10017">
    <property type="entry name" value="B3_DNA"/>
    <property type="match status" value="2"/>
</dbReference>
<evidence type="ECO:0000256" key="7">
    <source>
        <dbReference type="ARBA" id="ARBA00023015"/>
    </source>
</evidence>
<keyword evidence="4 12" id="KW-0812">Transmembrane</keyword>
<keyword evidence="10" id="KW-0804">Transcription</keyword>
<evidence type="ECO:0000259" key="13">
    <source>
        <dbReference type="PROSITE" id="PS50863"/>
    </source>
</evidence>
<dbReference type="GO" id="GO:0009512">
    <property type="term" value="C:cytochrome b6f complex"/>
    <property type="evidence" value="ECO:0007669"/>
    <property type="project" value="InterPro"/>
</dbReference>
<feature type="domain" description="TF-B3" evidence="13">
    <location>
        <begin position="284"/>
        <end position="379"/>
    </location>
</feature>
<dbReference type="InterPro" id="IPR050655">
    <property type="entry name" value="Plant_B3_domain"/>
</dbReference>
<dbReference type="PANTHER" id="PTHR31920">
    <property type="entry name" value="B3 DOMAIN-CONTAINING"/>
    <property type="match status" value="1"/>
</dbReference>
<dbReference type="HAMAP" id="MF_00396">
    <property type="entry name" value="Cytb6_f_PetM"/>
    <property type="match status" value="1"/>
</dbReference>
<evidence type="ECO:0000256" key="5">
    <source>
        <dbReference type="ARBA" id="ARBA00022982"/>
    </source>
</evidence>
<keyword evidence="3" id="KW-0813">Transport</keyword>
<keyword evidence="9 12" id="KW-0472">Membrane</keyword>
<evidence type="ECO:0000313" key="14">
    <source>
        <dbReference type="EMBL" id="KAH7517913.1"/>
    </source>
</evidence>
<dbReference type="SMART" id="SM01019">
    <property type="entry name" value="B3"/>
    <property type="match status" value="2"/>
</dbReference>
<dbReference type="GO" id="GO:0005634">
    <property type="term" value="C:nucleus"/>
    <property type="evidence" value="ECO:0007669"/>
    <property type="project" value="UniProtKB-SubCell"/>
</dbReference>
<name>A0A978USR3_ZIZJJ</name>
<feature type="domain" description="TF-B3" evidence="13">
    <location>
        <begin position="1"/>
        <end position="83"/>
    </location>
</feature>
<keyword evidence="11" id="KW-0539">Nucleus</keyword>
<evidence type="ECO:0000256" key="8">
    <source>
        <dbReference type="ARBA" id="ARBA00023125"/>
    </source>
</evidence>
<keyword evidence="7" id="KW-0805">Transcription regulation</keyword>
<dbReference type="InterPro" id="IPR003340">
    <property type="entry name" value="B3_DNA-bd"/>
</dbReference>
<evidence type="ECO:0000256" key="1">
    <source>
        <dbReference type="ARBA" id="ARBA00004123"/>
    </source>
</evidence>
<evidence type="ECO:0000256" key="4">
    <source>
        <dbReference type="ARBA" id="ARBA00022692"/>
    </source>
</evidence>
<evidence type="ECO:0000256" key="12">
    <source>
        <dbReference type="SAM" id="Phobius"/>
    </source>
</evidence>
<dbReference type="Pfam" id="PF08041">
    <property type="entry name" value="PetM"/>
    <property type="match status" value="1"/>
</dbReference>
<evidence type="ECO:0000256" key="11">
    <source>
        <dbReference type="ARBA" id="ARBA00023242"/>
    </source>
</evidence>
<dbReference type="SUPFAM" id="SSF101936">
    <property type="entry name" value="DNA-binding pseudobarrel domain"/>
    <property type="match status" value="2"/>
</dbReference>
<dbReference type="Proteomes" id="UP000813462">
    <property type="component" value="Unassembled WGS sequence"/>
</dbReference>
<evidence type="ECO:0000256" key="6">
    <source>
        <dbReference type="ARBA" id="ARBA00022989"/>
    </source>
</evidence>
<dbReference type="SUPFAM" id="SSF103441">
    <property type="entry name" value="PetM subunit of the cytochrome b6f complex"/>
    <property type="match status" value="1"/>
</dbReference>
<organism evidence="14 15">
    <name type="scientific">Ziziphus jujuba var. spinosa</name>
    <dbReference type="NCBI Taxonomy" id="714518"/>
    <lineage>
        <taxon>Eukaryota</taxon>
        <taxon>Viridiplantae</taxon>
        <taxon>Streptophyta</taxon>
        <taxon>Embryophyta</taxon>
        <taxon>Tracheophyta</taxon>
        <taxon>Spermatophyta</taxon>
        <taxon>Magnoliopsida</taxon>
        <taxon>eudicotyledons</taxon>
        <taxon>Gunneridae</taxon>
        <taxon>Pentapetalae</taxon>
        <taxon>rosids</taxon>
        <taxon>fabids</taxon>
        <taxon>Rosales</taxon>
        <taxon>Rhamnaceae</taxon>
        <taxon>Paliureae</taxon>
        <taxon>Ziziphus</taxon>
    </lineage>
</organism>
<accession>A0A978USR3</accession>
<proteinExistence type="inferred from homology"/>
<dbReference type="Pfam" id="PF02362">
    <property type="entry name" value="B3"/>
    <property type="match status" value="2"/>
</dbReference>
<keyword evidence="5" id="KW-0249">Electron transport</keyword>
<dbReference type="PROSITE" id="PS50863">
    <property type="entry name" value="B3"/>
    <property type="match status" value="2"/>
</dbReference>
<gene>
    <name evidence="14" type="ORF">FEM48_Zijuj09G0114500</name>
</gene>
<feature type="transmembrane region" description="Helical" evidence="12">
    <location>
        <begin position="472"/>
        <end position="494"/>
    </location>
</feature>
<dbReference type="PANTHER" id="PTHR31920:SF37">
    <property type="entry name" value="B3 DOMAIN-CONTAINING TRANSCRIPTION FACTOR VRN1"/>
    <property type="match status" value="1"/>
</dbReference>
<evidence type="ECO:0000313" key="15">
    <source>
        <dbReference type="Proteomes" id="UP000813462"/>
    </source>
</evidence>
<evidence type="ECO:0000256" key="3">
    <source>
        <dbReference type="ARBA" id="ARBA00022448"/>
    </source>
</evidence>
<evidence type="ECO:0000256" key="10">
    <source>
        <dbReference type="ARBA" id="ARBA00023163"/>
    </source>
</evidence>
<dbReference type="EMBL" id="JAEACU010000009">
    <property type="protein sequence ID" value="KAH7517913.1"/>
    <property type="molecule type" value="Genomic_DNA"/>
</dbReference>
<dbReference type="GO" id="GO:0003677">
    <property type="term" value="F:DNA binding"/>
    <property type="evidence" value="ECO:0007669"/>
    <property type="project" value="UniProtKB-KW"/>
</dbReference>
<protein>
    <recommendedName>
        <fullName evidence="13">TF-B3 domain-containing protein</fullName>
    </recommendedName>
</protein>
<keyword evidence="8" id="KW-0238">DNA-binding</keyword>
<dbReference type="InterPro" id="IPR015300">
    <property type="entry name" value="DNA-bd_pseudobarrel_sf"/>
</dbReference>
<comment type="subcellular location">
    <subcellularLocation>
        <location evidence="2">Membrane</location>
        <topology evidence="2">Single-pass membrane protein</topology>
    </subcellularLocation>
    <subcellularLocation>
        <location evidence="1">Nucleus</location>
    </subcellularLocation>
</comment>
<dbReference type="InterPro" id="IPR012595">
    <property type="entry name" value="PetM_cyt_b6/f_cplx_su7"/>
</dbReference>
<dbReference type="AlphaFoldDB" id="A0A978USR3"/>
<dbReference type="Gene3D" id="2.40.330.10">
    <property type="entry name" value="DNA-binding pseudobarrel domain"/>
    <property type="match status" value="2"/>
</dbReference>
<evidence type="ECO:0000256" key="2">
    <source>
        <dbReference type="ARBA" id="ARBA00004167"/>
    </source>
</evidence>
<comment type="caution">
    <text evidence="14">The sequence shown here is derived from an EMBL/GenBank/DDBJ whole genome shotgun (WGS) entry which is preliminary data.</text>
</comment>
<evidence type="ECO:0000256" key="9">
    <source>
        <dbReference type="ARBA" id="ARBA00023136"/>
    </source>
</evidence>
<sequence length="505" mass="56512">MLLHKRIPESFVKKFRDELSTIATLNVPDGHVWRVGLKRVDNKYWFHDGWHGFVERYAIRVGYFLVFRYEGNSTFSVFIYNLNTSEINYQSNALSSPEAVYRNRYQVFEEMEDEDNVEILGSYVPSGSLKHKLFADCSDHLTQGKGFNPPSLQNLFNGSKQKNCISWGNEGNMHPGKVAGSLQAGNQSTRDIGVQFNVMELKRSVDEVKFHNSEANIQKIKKSIRKKRKMDADDEESSVPHEEDVEMRFRFYESASARKRTVTAEERERAINAAKAFEPANPFCRVVLRPSYLYRGCIMYLPSCFAEKNLNGVSGFIKLQTSDGRQWSVRCLYRGGRAKLSQGWYEFSLENHLGEGDVCVFELLKMRDIVLKVTVFRKTMATASSVTVSPATFTTAADVASSKRRTTNKVHYISGMNSFGGLKAHNSVAALGVPVCTEESFAKVVSSLRCPSKGKATSGGALSSTCNAAGEIFRIAAIINGLVLVGVAVGFVLLRMEAFVEESES</sequence>